<reference evidence="2 3" key="1">
    <citation type="submission" date="2020-02" db="EMBL/GenBank/DDBJ databases">
        <authorList>
            <person name="Zhang X.-Y."/>
        </authorList>
    </citation>
    <scope>NUCLEOTIDE SEQUENCE [LARGE SCALE GENOMIC DNA]</scope>
    <source>
        <strain evidence="2 3">C33</strain>
    </source>
</reference>
<feature type="transmembrane region" description="Helical" evidence="1">
    <location>
        <begin position="87"/>
        <end position="107"/>
    </location>
</feature>
<dbReference type="Proteomes" id="UP000484885">
    <property type="component" value="Unassembled WGS sequence"/>
</dbReference>
<keyword evidence="1" id="KW-0812">Transmembrane</keyword>
<comment type="caution">
    <text evidence="2">The sequence shown here is derived from an EMBL/GenBank/DDBJ whole genome shotgun (WGS) entry which is preliminary data.</text>
</comment>
<dbReference type="RefSeq" id="WP_164212385.1">
    <property type="nucleotide sequence ID" value="NZ_JAAGSC010000044.1"/>
</dbReference>
<feature type="transmembrane region" description="Helical" evidence="1">
    <location>
        <begin position="15"/>
        <end position="41"/>
    </location>
</feature>
<gene>
    <name evidence="2" type="ORF">G3I74_14865</name>
</gene>
<proteinExistence type="predicted"/>
<evidence type="ECO:0000313" key="3">
    <source>
        <dbReference type="Proteomes" id="UP000484885"/>
    </source>
</evidence>
<keyword evidence="3" id="KW-1185">Reference proteome</keyword>
<feature type="transmembrane region" description="Helical" evidence="1">
    <location>
        <begin position="114"/>
        <end position="132"/>
    </location>
</feature>
<organism evidence="2 3">
    <name type="scientific">Wenzhouxiangella limi</name>
    <dbReference type="NCBI Taxonomy" id="2707351"/>
    <lineage>
        <taxon>Bacteria</taxon>
        <taxon>Pseudomonadati</taxon>
        <taxon>Pseudomonadota</taxon>
        <taxon>Gammaproteobacteria</taxon>
        <taxon>Chromatiales</taxon>
        <taxon>Wenzhouxiangellaceae</taxon>
        <taxon>Wenzhouxiangella</taxon>
    </lineage>
</organism>
<dbReference type="Pfam" id="PF11086">
    <property type="entry name" value="DUF2878"/>
    <property type="match status" value="1"/>
</dbReference>
<keyword evidence="1" id="KW-1133">Transmembrane helix</keyword>
<feature type="transmembrane region" description="Helical" evidence="1">
    <location>
        <begin position="53"/>
        <end position="75"/>
    </location>
</feature>
<evidence type="ECO:0000313" key="2">
    <source>
        <dbReference type="EMBL" id="NDY97010.1"/>
    </source>
</evidence>
<dbReference type="AlphaFoldDB" id="A0A845V3Z6"/>
<feature type="transmembrane region" description="Helical" evidence="1">
    <location>
        <begin position="144"/>
        <end position="165"/>
    </location>
</feature>
<protein>
    <submittedName>
        <fullName evidence="2">DUF2878 domain-containing protein</fullName>
    </submittedName>
</protein>
<dbReference type="InterPro" id="IPR021306">
    <property type="entry name" value="DUF2878"/>
</dbReference>
<accession>A0A845V3Z6</accession>
<name>A0A845V3Z6_9GAMM</name>
<evidence type="ECO:0000256" key="1">
    <source>
        <dbReference type="SAM" id="Phobius"/>
    </source>
</evidence>
<sequence>MTRAFLVNQGLFQLAWPACVIGAANGVFWTGLLVVGALVLWQLNRHNRHPLDLRMIGVCLGLGFVLDTAWIQLGLLEFAMPWPSSQFAPMWIMLLWVSVALVINHSMAAFKNRLWILAIAGGVGSPMSYFAGSRFGAVEWLAPAWQVILTTGLSWAIVLPLLFWLARDDRASRPAAPPEGMIVNETD</sequence>
<keyword evidence="1" id="KW-0472">Membrane</keyword>
<dbReference type="EMBL" id="JAAGSC010000044">
    <property type="protein sequence ID" value="NDY97010.1"/>
    <property type="molecule type" value="Genomic_DNA"/>
</dbReference>